<reference evidence="3 4" key="1">
    <citation type="submission" date="2020-08" db="EMBL/GenBank/DDBJ databases">
        <title>Genome sequence of Acidovorax monticola KACC 19171T.</title>
        <authorList>
            <person name="Hyun D.-W."/>
            <person name="Bae J.-W."/>
        </authorList>
    </citation>
    <scope>NUCLEOTIDE SEQUENCE [LARGE SCALE GENOMIC DNA]</scope>
    <source>
        <strain evidence="3 4">KACC 19171</strain>
    </source>
</reference>
<dbReference type="EMBL" id="CP060790">
    <property type="protein sequence ID" value="QNP59726.1"/>
    <property type="molecule type" value="Genomic_DNA"/>
</dbReference>
<feature type="domain" description="Mce/MlaD" evidence="2">
    <location>
        <begin position="54"/>
        <end position="123"/>
    </location>
</feature>
<organism evidence="3 4">
    <name type="scientific">Paenacidovorax monticola</name>
    <dbReference type="NCBI Taxonomy" id="1926868"/>
    <lineage>
        <taxon>Bacteria</taxon>
        <taxon>Pseudomonadati</taxon>
        <taxon>Pseudomonadota</taxon>
        <taxon>Betaproteobacteria</taxon>
        <taxon>Burkholderiales</taxon>
        <taxon>Comamonadaceae</taxon>
        <taxon>Paenacidovorax</taxon>
    </lineage>
</organism>
<dbReference type="KEGG" id="amon:H9L24_01600"/>
<keyword evidence="1" id="KW-1133">Transmembrane helix</keyword>
<feature type="transmembrane region" description="Helical" evidence="1">
    <location>
        <begin position="26"/>
        <end position="46"/>
    </location>
</feature>
<evidence type="ECO:0000259" key="2">
    <source>
        <dbReference type="Pfam" id="PF02470"/>
    </source>
</evidence>
<dbReference type="PANTHER" id="PTHR33371">
    <property type="entry name" value="INTERMEMBRANE PHOSPHOLIPID TRANSPORT SYSTEM BINDING PROTEIN MLAD-RELATED"/>
    <property type="match status" value="1"/>
</dbReference>
<dbReference type="InterPro" id="IPR052336">
    <property type="entry name" value="MlaD_Phospholipid_Transporter"/>
</dbReference>
<dbReference type="InterPro" id="IPR003399">
    <property type="entry name" value="Mce/MlaD"/>
</dbReference>
<evidence type="ECO:0000313" key="4">
    <source>
        <dbReference type="Proteomes" id="UP000516057"/>
    </source>
</evidence>
<dbReference type="PANTHER" id="PTHR33371:SF4">
    <property type="entry name" value="INTERMEMBRANE PHOSPHOLIPID TRANSPORT SYSTEM BINDING PROTEIN MLAD"/>
    <property type="match status" value="1"/>
</dbReference>
<sequence>MTDPTPQPAPPPAELLRPVAHLHAKAAALLLFTLALIVGSVVYLLYARGAFEPTQELVLTADDSEGVVVGMDMTFSGFPVGRVRRIELAPEGNVHIVVDVPRKDAHWLRESSVFTLVRGLVGGTTIKAYSGILTDPPLKDGAVRPVLRGDATAEIPQLMAAARELVSNLTALTAQDSALSATAANAQALTERLKGPGGALGVLMGNEQDARKIVATLERTNALLARIDGMAAKADRQVFGADGGKDALVPEVRAAVAQLNGLLADTRASLKKVDAVLVEAQAIGANAREATVDLGALRSEVESNLRKVESLLNEVNRKWPFARDPRDLELKLP</sequence>
<protein>
    <submittedName>
        <fullName evidence="3">MCE family protein</fullName>
    </submittedName>
</protein>
<dbReference type="AlphaFoldDB" id="A0A7H0HGR0"/>
<dbReference type="Proteomes" id="UP000516057">
    <property type="component" value="Chromosome"/>
</dbReference>
<name>A0A7H0HGR0_9BURK</name>
<evidence type="ECO:0000256" key="1">
    <source>
        <dbReference type="SAM" id="Phobius"/>
    </source>
</evidence>
<dbReference type="RefSeq" id="WP_187736708.1">
    <property type="nucleotide sequence ID" value="NZ_CP060790.1"/>
</dbReference>
<accession>A0A7H0HGR0</accession>
<keyword evidence="1" id="KW-0472">Membrane</keyword>
<dbReference type="Pfam" id="PF02470">
    <property type="entry name" value="MlaD"/>
    <property type="match status" value="1"/>
</dbReference>
<proteinExistence type="predicted"/>
<keyword evidence="1" id="KW-0812">Transmembrane</keyword>
<keyword evidence="4" id="KW-1185">Reference proteome</keyword>
<evidence type="ECO:0000313" key="3">
    <source>
        <dbReference type="EMBL" id="QNP59726.1"/>
    </source>
</evidence>
<gene>
    <name evidence="3" type="ORF">H9L24_01600</name>
</gene>